<comment type="caution">
    <text evidence="1">The sequence shown here is derived from an EMBL/GenBank/DDBJ whole genome shotgun (WGS) entry which is preliminary data.</text>
</comment>
<dbReference type="Proteomes" id="UP001200307">
    <property type="component" value="Unassembled WGS sequence"/>
</dbReference>
<proteinExistence type="predicted"/>
<reference evidence="1" key="1">
    <citation type="submission" date="2021-12" db="EMBL/GenBank/DDBJ databases">
        <authorList>
            <person name="Lv X."/>
        </authorList>
    </citation>
    <scope>NUCLEOTIDE SEQUENCE</scope>
    <source>
        <strain evidence="1">HF2106</strain>
    </source>
</reference>
<protein>
    <submittedName>
        <fullName evidence="1">Uncharacterized protein</fullName>
    </submittedName>
</protein>
<organism evidence="1 2">
    <name type="scientific">Segatella copri</name>
    <dbReference type="NCBI Taxonomy" id="165179"/>
    <lineage>
        <taxon>Bacteria</taxon>
        <taxon>Pseudomonadati</taxon>
        <taxon>Bacteroidota</taxon>
        <taxon>Bacteroidia</taxon>
        <taxon>Bacteroidales</taxon>
        <taxon>Prevotellaceae</taxon>
        <taxon>Segatella</taxon>
    </lineage>
</organism>
<evidence type="ECO:0000313" key="1">
    <source>
        <dbReference type="EMBL" id="MCE4122103.1"/>
    </source>
</evidence>
<accession>A0AAW4YHF6</accession>
<dbReference type="EMBL" id="JAJTVO010000011">
    <property type="protein sequence ID" value="MCE4122103.1"/>
    <property type="molecule type" value="Genomic_DNA"/>
</dbReference>
<gene>
    <name evidence="1" type="ORF">LYY06_07460</name>
</gene>
<evidence type="ECO:0000313" key="2">
    <source>
        <dbReference type="Proteomes" id="UP001200307"/>
    </source>
</evidence>
<dbReference type="AlphaFoldDB" id="A0AAW4YHF6"/>
<sequence length="171" mass="19700">MHRRLVAGTLRNAGSQSFNTYNMFTRLMAQHPIFGDMRGAVNEKGVVLFLVNDVVDMFGLKPERVVARVMASQGTLHWFDLKLQEGGMVSAPMCDVRMLQDLTCDVDRKGKKAMEWVGKKLVADFQDEVKRKKYELDVPPVMERTDKKFDLHFYDDVMKVNHQVFPIFILS</sequence>
<name>A0AAW4YHF6_9BACT</name>
<dbReference type="RefSeq" id="WP_233339136.1">
    <property type="nucleotide sequence ID" value="NZ_JAJTVO010000011.1"/>
</dbReference>